<evidence type="ECO:0000256" key="7">
    <source>
        <dbReference type="ARBA" id="ARBA00022723"/>
    </source>
</evidence>
<dbReference type="GO" id="GO:0008622">
    <property type="term" value="C:epsilon DNA polymerase complex"/>
    <property type="evidence" value="ECO:0007669"/>
    <property type="project" value="InterPro"/>
</dbReference>
<dbReference type="FunFam" id="3.90.1600.10:FF:000006">
    <property type="entry name" value="DNA polymerase epsilon catalytic subunit"/>
    <property type="match status" value="1"/>
</dbReference>
<keyword evidence="8 15" id="KW-0863">Zinc-finger</keyword>
<evidence type="ECO:0000313" key="19">
    <source>
        <dbReference type="Proteomes" id="UP000276133"/>
    </source>
</evidence>
<dbReference type="CDD" id="cd05779">
    <property type="entry name" value="DNA_polB_epsilon_exo"/>
    <property type="match status" value="1"/>
</dbReference>
<feature type="domain" description="DNA polymerase epsilon catalytic subunit A C-terminal" evidence="17">
    <location>
        <begin position="1459"/>
        <end position="1864"/>
    </location>
</feature>
<evidence type="ECO:0000256" key="10">
    <source>
        <dbReference type="ARBA" id="ARBA00022932"/>
    </source>
</evidence>
<dbReference type="GO" id="GO:0003677">
    <property type="term" value="F:DNA binding"/>
    <property type="evidence" value="ECO:0007669"/>
    <property type="project" value="UniProtKB-KW"/>
</dbReference>
<evidence type="ECO:0000256" key="16">
    <source>
        <dbReference type="SAM" id="MobiDB-lite"/>
    </source>
</evidence>
<dbReference type="Proteomes" id="UP000276133">
    <property type="component" value="Unassembled WGS sequence"/>
</dbReference>
<evidence type="ECO:0000256" key="8">
    <source>
        <dbReference type="ARBA" id="ARBA00022771"/>
    </source>
</evidence>
<evidence type="ECO:0000259" key="17">
    <source>
        <dbReference type="SMART" id="SM01159"/>
    </source>
</evidence>
<dbReference type="InterPro" id="IPR054475">
    <property type="entry name" value="Znf-DPOE"/>
</dbReference>
<comment type="cofactor">
    <cofactor evidence="15">
        <name>[4Fe-4S] cluster</name>
        <dbReference type="ChEBI" id="CHEBI:49883"/>
    </cofactor>
</comment>
<dbReference type="Pfam" id="PF08490">
    <property type="entry name" value="DUF1744"/>
    <property type="match status" value="1"/>
</dbReference>
<dbReference type="Pfam" id="PF22634">
    <property type="entry name" value="POL2_thumb"/>
    <property type="match status" value="1"/>
</dbReference>
<keyword evidence="5 15" id="KW-0548">Nucleotidyltransferase</keyword>
<dbReference type="PANTHER" id="PTHR10670:SF0">
    <property type="entry name" value="DNA POLYMERASE EPSILON CATALYTIC SUBUNIT A"/>
    <property type="match status" value="1"/>
</dbReference>
<keyword evidence="9 15" id="KW-0862">Zinc</keyword>
<feature type="compositionally biased region" description="Basic and acidic residues" evidence="16">
    <location>
        <begin position="1193"/>
        <end position="1203"/>
    </location>
</feature>
<dbReference type="InterPro" id="IPR006172">
    <property type="entry name" value="DNA-dir_DNA_pol_B"/>
</dbReference>
<evidence type="ECO:0000256" key="13">
    <source>
        <dbReference type="ARBA" id="ARBA00023125"/>
    </source>
</evidence>
<name>A0A3M7QHW7_BRAPC</name>
<comment type="similarity">
    <text evidence="2 15">Belongs to the DNA polymerase type-B family.</text>
</comment>
<evidence type="ECO:0000256" key="15">
    <source>
        <dbReference type="RuleBase" id="RU365029"/>
    </source>
</evidence>
<dbReference type="InterPro" id="IPR023211">
    <property type="entry name" value="DNA_pol_palm_dom_sf"/>
</dbReference>
<dbReference type="PANTHER" id="PTHR10670">
    <property type="entry name" value="DNA POLYMERASE EPSILON CATALYTIC SUBUNIT A"/>
    <property type="match status" value="1"/>
</dbReference>
<dbReference type="EC" id="2.7.7.7" evidence="15"/>
<evidence type="ECO:0000256" key="14">
    <source>
        <dbReference type="ARBA" id="ARBA00023242"/>
    </source>
</evidence>
<dbReference type="SMART" id="SM01159">
    <property type="entry name" value="DUF1744"/>
    <property type="match status" value="1"/>
</dbReference>
<comment type="function">
    <text evidence="15">DNA polymerase II participates in chromosomal DNA replication.</text>
</comment>
<keyword evidence="19" id="KW-1185">Reference proteome</keyword>
<reference evidence="18 19" key="1">
    <citation type="journal article" date="2018" name="Sci. Rep.">
        <title>Genomic signatures of local adaptation to the degree of environmental predictability in rotifers.</title>
        <authorList>
            <person name="Franch-Gras L."/>
            <person name="Hahn C."/>
            <person name="Garcia-Roger E.M."/>
            <person name="Carmona M.J."/>
            <person name="Serra M."/>
            <person name="Gomez A."/>
        </authorList>
    </citation>
    <scope>NUCLEOTIDE SEQUENCE [LARGE SCALE GENOMIC DNA]</scope>
    <source>
        <strain evidence="18">HYR1</strain>
    </source>
</reference>
<dbReference type="GO" id="GO:0008270">
    <property type="term" value="F:zinc ion binding"/>
    <property type="evidence" value="ECO:0007669"/>
    <property type="project" value="UniProtKB-KW"/>
</dbReference>
<dbReference type="FunFam" id="3.30.420.10:FF:000010">
    <property type="entry name" value="DNA polymerase epsilon catalytic subunit"/>
    <property type="match status" value="1"/>
</dbReference>
<evidence type="ECO:0000256" key="5">
    <source>
        <dbReference type="ARBA" id="ARBA00022695"/>
    </source>
</evidence>
<evidence type="ECO:0000256" key="9">
    <source>
        <dbReference type="ARBA" id="ARBA00022833"/>
    </source>
</evidence>
<keyword evidence="10 15" id="KW-0239">DNA-directed DNA polymerase</keyword>
<dbReference type="InterPro" id="IPR006133">
    <property type="entry name" value="DNA-dir_DNA_pol_B_exonuc"/>
</dbReference>
<keyword evidence="4 15" id="KW-0808">Transferase</keyword>
<dbReference type="GO" id="GO:0006287">
    <property type="term" value="P:base-excision repair, gap-filling"/>
    <property type="evidence" value="ECO:0007669"/>
    <property type="project" value="TreeGrafter"/>
</dbReference>
<gene>
    <name evidence="18" type="ORF">BpHYR1_002695</name>
</gene>
<dbReference type="STRING" id="10195.A0A3M7QHW7"/>
<evidence type="ECO:0000256" key="12">
    <source>
        <dbReference type="ARBA" id="ARBA00023014"/>
    </source>
</evidence>
<dbReference type="Pfam" id="PF22912">
    <property type="entry name" value="zf-DPOE"/>
    <property type="match status" value="1"/>
</dbReference>
<dbReference type="GO" id="GO:0006297">
    <property type="term" value="P:nucleotide-excision repair, DNA gap filling"/>
    <property type="evidence" value="ECO:0007669"/>
    <property type="project" value="TreeGrafter"/>
</dbReference>
<dbReference type="GO" id="GO:0006272">
    <property type="term" value="P:leading strand elongation"/>
    <property type="evidence" value="ECO:0007669"/>
    <property type="project" value="TreeGrafter"/>
</dbReference>
<dbReference type="SMART" id="SM00486">
    <property type="entry name" value="POLBc"/>
    <property type="match status" value="1"/>
</dbReference>
<dbReference type="GO" id="GO:0000278">
    <property type="term" value="P:mitotic cell cycle"/>
    <property type="evidence" value="ECO:0007669"/>
    <property type="project" value="TreeGrafter"/>
</dbReference>
<evidence type="ECO:0000256" key="4">
    <source>
        <dbReference type="ARBA" id="ARBA00022679"/>
    </source>
</evidence>
<dbReference type="Pfam" id="PF23250">
    <property type="entry name" value="zf_DPOE_2"/>
    <property type="match status" value="1"/>
</dbReference>
<dbReference type="Gene3D" id="3.90.1600.10">
    <property type="entry name" value="Palm domain of DNA polymerase"/>
    <property type="match status" value="1"/>
</dbReference>
<dbReference type="InterPro" id="IPR042087">
    <property type="entry name" value="DNA_pol_B_thumb"/>
</dbReference>
<evidence type="ECO:0000256" key="2">
    <source>
        <dbReference type="ARBA" id="ARBA00005755"/>
    </source>
</evidence>
<keyword evidence="14 15" id="KW-0539">Nucleus</keyword>
<feature type="region of interest" description="Disordered" evidence="16">
    <location>
        <begin position="1166"/>
        <end position="1203"/>
    </location>
</feature>
<evidence type="ECO:0000256" key="1">
    <source>
        <dbReference type="ARBA" id="ARBA00004123"/>
    </source>
</evidence>
<keyword evidence="3 15" id="KW-0004">4Fe-4S</keyword>
<dbReference type="SUPFAM" id="SSF56672">
    <property type="entry name" value="DNA/RNA polymerases"/>
    <property type="match status" value="1"/>
</dbReference>
<dbReference type="Gene3D" id="1.10.132.60">
    <property type="entry name" value="DNA polymerase family B, C-terminal domain"/>
    <property type="match status" value="1"/>
</dbReference>
<dbReference type="Gene3D" id="3.30.342.10">
    <property type="entry name" value="DNA Polymerase, chain B, domain 1"/>
    <property type="match status" value="1"/>
</dbReference>
<evidence type="ECO:0000256" key="11">
    <source>
        <dbReference type="ARBA" id="ARBA00023004"/>
    </source>
</evidence>
<evidence type="ECO:0000313" key="18">
    <source>
        <dbReference type="EMBL" id="RNA10734.1"/>
    </source>
</evidence>
<dbReference type="SUPFAM" id="SSF53098">
    <property type="entry name" value="Ribonuclease H-like"/>
    <property type="match status" value="1"/>
</dbReference>
<dbReference type="InterPro" id="IPR036397">
    <property type="entry name" value="RNaseH_sf"/>
</dbReference>
<comment type="subcellular location">
    <subcellularLocation>
        <location evidence="1 15">Nucleus</location>
    </subcellularLocation>
</comment>
<accession>A0A3M7QHW7</accession>
<evidence type="ECO:0000256" key="3">
    <source>
        <dbReference type="ARBA" id="ARBA00022485"/>
    </source>
</evidence>
<dbReference type="Pfam" id="PF03104">
    <property type="entry name" value="DNA_pol_B_exo1"/>
    <property type="match status" value="1"/>
</dbReference>
<keyword evidence="12 15" id="KW-0411">Iron-sulfur</keyword>
<dbReference type="FunFam" id="1.10.132.60:FF:000002">
    <property type="entry name" value="DNA polymerase epsilon catalytic subunit"/>
    <property type="match status" value="1"/>
</dbReference>
<protein>
    <recommendedName>
        <fullName evidence="15">DNA polymerase epsilon catalytic subunit</fullName>
        <ecNumber evidence="15">2.7.7.7</ecNumber>
    </recommendedName>
</protein>
<dbReference type="InterPro" id="IPR013697">
    <property type="entry name" value="DNA_pol_e_suA_C"/>
</dbReference>
<dbReference type="InterPro" id="IPR055191">
    <property type="entry name" value="POL2_thumb"/>
</dbReference>
<evidence type="ECO:0000256" key="6">
    <source>
        <dbReference type="ARBA" id="ARBA00022705"/>
    </source>
</evidence>
<dbReference type="Gene3D" id="3.30.420.10">
    <property type="entry name" value="Ribonuclease H-like superfamily/Ribonuclease H"/>
    <property type="match status" value="1"/>
</dbReference>
<comment type="caution">
    <text evidence="18">The sequence shown here is derived from an EMBL/GenBank/DDBJ whole genome shotgun (WGS) entry which is preliminary data.</text>
</comment>
<dbReference type="InterPro" id="IPR006134">
    <property type="entry name" value="DNA-dir_DNA_pol_B_multi_dom"/>
</dbReference>
<dbReference type="GO" id="GO:0008310">
    <property type="term" value="F:single-stranded DNA 3'-5' DNA exonuclease activity"/>
    <property type="evidence" value="ECO:0007669"/>
    <property type="project" value="TreeGrafter"/>
</dbReference>
<dbReference type="EMBL" id="REGN01006122">
    <property type="protein sequence ID" value="RNA10734.1"/>
    <property type="molecule type" value="Genomic_DNA"/>
</dbReference>
<sequence length="2154" mass="249098">MEIDEVVQNNADKRLERIYQNEELDSKYGFVKHKSPAEKIGWLVNFQPSEMIDDLKRFVSAVDYYFIGEDNQKFKATVPYNPYFYVGTKEGTERDVLAFLSRKYSGKVAKLEIMEKEDLDLKNHLIGLKQQYIKLIFLNVDELIKVRREILNFVKRNKELNMKNSYETNFVDDSLIKKADQLENIIDIREYDVPYHVRVSIDLKMNVGLWYSVKGQGNDTPIIQPRPDLVDRPDPVILAYDIETTKLPLKFPDSSIDQIMMISYMIDGKGFLITNREIVSEDVEDFDFTPKPEFPGHFIIFNEPDEKAVIRRFFEHIIEVQPQVISTPFVDARAKFHEINMFKEIGFYKDGQDEYQSRACIHMDCYKWVKRDSYLPIGSQGLKAVAKAKLNYNPIELDPEEMCKLAVEQPQVLSNYSVSDAVATYYLYMKYVHPFIFALCTIIPMEPDSVLRKGSGTLCEMLLMVQAYQVNIVYPNKQETVLNKLTSDGFVIDSETYVGASVEALESGVFRADIPAKFKLSSETLQSLIDDVRRTMQRAIEIEEKVPLSMVVNFDDVCNEIIEKLSKLRDCPNRLENPTIYHLDVGAMYPNIILTNRLQPSAIVDESDCSACDFNKPGEICQRKMKWIWRSEYMPATKNEFQRIQQQLENERFPVAKPGTGYRAFHELSLEEQAEIEKKRLQDYCRKAYKKIHVTREELRETTVCQRENSFYVDTVRAFRDRRYEFKNLHKIWKKKLATAQESKDAMEIKKCNSMVILYDSLQLAHKCILNSFYGYVMRRGARWYSMEMAGIVCYTGSTIITRAKELIEKIGRPLELDTDGIWCILPATFPENFVVKTTDPKKKITISYPCSMLNLLVKDYYTNDQYHELVDPKLLKYDVRSENSVFFEVDGPYLAMILPAAKEEGKRLKKRYAVFNFDGSLAELKGFEVKRNGELQLIKIFQSSVFEAFLKGKSIEECYDSVAKIANYWLDILYTKAENMPDYELFELIAEKKTMSKALEEYGGQKSTSISTAKRLAEFLGDEMVKDKGLNCKYIISKKPEGAPVAERAIPIAIFQAEPSVCKHYLKKWLKAQSNAELEVRNFLDWEYYIERLNGCIQKIITIPAALQGVVNPVLRVPHPDWLYKRLSERNSTLKQKKIDDIFSFRPKPALTESEIVDIEDLSSSNKNKSKPIVVTQKTKSPDGRIQSSKRKQPDVTAKKPKFNWREVLGEPPKLGQTSKELRTWITFHKRKWILQIDFRRQLKKAESEQNGNDFFKMPNVKRTITDFVGKSNNSRMQRPWQIIQVTETNSTGLFKIWLLSDNDLYVVNINMMRIFYVNQIKPMEKESSLCRKTNKHLPRSQIVYNLYEYSIPENVFQKHQNDIMNEFSNSNVEGVYELNVPLMFRILMQLGCDYDTFEINDLEPQNNVEYLTNNFPKTIFLFVHNNSTKMIIGIFLPTTNTAQVLILDSVKTNNMPNLSSLLNSEREKRLNCGIGEEFLPNASQKFEIKIEINEAKVYKTLDKIFSAYKDEKRGSTIILLQSNVEELELKENVPRLEDFPIIKFNIAEKAGLFKVLDWQKVAAKHMIGHFMNSQTILANMIEQSRYYQIPVGNLPQDAPSYACDLFYARHLAKNNYVLWCSPTSIPDLGGKQYDDYRLIQNNDESGTNSICVQINNSGFYQNICLEIEITSLSISALLQLTKINEFDGASSVNFSVAPQISLEQMISGDMGTAIFSSCYDEAALSLPVLKIMRTMVQYWLKDIAMFGNAFADMQIIHFYRWLQSPSSLLYDPVIKRTLQGYMKKLCILLINELKKLGGHIIYADLSRIIIGTNKFTVDDGLNQLNYILNNIQNKDLFSTVHIETSKVWTLLIWLDSANYGGIKYVNNPEDEENKEEIEMNWKMSTFLPQIVQENFLALVAGYLGSINENLKVYVERLGNKTSNSEPHDMTLPKFSQELVSGELTEQLMRLTQKIYKKLTDEDIPEQLGARYKLRCPALEFVKYVCQILALDKNISNQVIKLKKDLLTIINVREFSDEAQFVDPSLSFMVPQIICLKCNHCRDIDLCRDPCSNLNEADQSKQIGWYCANCGEYYDLRLIEYNLIEALHSKIMHYLTQDIKCSKCNEVRAGFLQDYCECTGAYENLISNSEASYLVKSLISFTSQFLSIGFLDT</sequence>
<dbReference type="InterPro" id="IPR012337">
    <property type="entry name" value="RNaseH-like_sf"/>
</dbReference>
<comment type="catalytic activity">
    <reaction evidence="15">
        <text>DNA(n) + a 2'-deoxyribonucleoside 5'-triphosphate = DNA(n+1) + diphosphate</text>
        <dbReference type="Rhea" id="RHEA:22508"/>
        <dbReference type="Rhea" id="RHEA-COMP:17339"/>
        <dbReference type="Rhea" id="RHEA-COMP:17340"/>
        <dbReference type="ChEBI" id="CHEBI:33019"/>
        <dbReference type="ChEBI" id="CHEBI:61560"/>
        <dbReference type="ChEBI" id="CHEBI:173112"/>
        <dbReference type="EC" id="2.7.7.7"/>
    </reaction>
</comment>
<organism evidence="18 19">
    <name type="scientific">Brachionus plicatilis</name>
    <name type="common">Marine rotifer</name>
    <name type="synonym">Brachionus muelleri</name>
    <dbReference type="NCBI Taxonomy" id="10195"/>
    <lineage>
        <taxon>Eukaryota</taxon>
        <taxon>Metazoa</taxon>
        <taxon>Spiralia</taxon>
        <taxon>Gnathifera</taxon>
        <taxon>Rotifera</taxon>
        <taxon>Eurotatoria</taxon>
        <taxon>Monogononta</taxon>
        <taxon>Pseudotrocha</taxon>
        <taxon>Ploima</taxon>
        <taxon>Brachionidae</taxon>
        <taxon>Brachionus</taxon>
    </lineage>
</organism>
<dbReference type="InterPro" id="IPR029703">
    <property type="entry name" value="POL2"/>
</dbReference>
<keyword evidence="11 15" id="KW-0408">Iron</keyword>
<dbReference type="InterPro" id="IPR043502">
    <property type="entry name" value="DNA/RNA_pol_sf"/>
</dbReference>
<proteinExistence type="inferred from homology"/>
<dbReference type="Pfam" id="PF00136">
    <property type="entry name" value="DNA_pol_B"/>
    <property type="match status" value="1"/>
</dbReference>
<dbReference type="GO" id="GO:0051539">
    <property type="term" value="F:4 iron, 4 sulfur cluster binding"/>
    <property type="evidence" value="ECO:0007669"/>
    <property type="project" value="UniProtKB-KW"/>
</dbReference>
<keyword evidence="13 15" id="KW-0238">DNA-binding</keyword>
<dbReference type="GO" id="GO:0045004">
    <property type="term" value="P:DNA replication proofreading"/>
    <property type="evidence" value="ECO:0007669"/>
    <property type="project" value="TreeGrafter"/>
</dbReference>
<dbReference type="GO" id="GO:0003887">
    <property type="term" value="F:DNA-directed DNA polymerase activity"/>
    <property type="evidence" value="ECO:0007669"/>
    <property type="project" value="UniProtKB-KW"/>
</dbReference>
<keyword evidence="6 15" id="KW-0235">DNA replication</keyword>
<dbReference type="OrthoDB" id="10060449at2759"/>
<keyword evidence="7 15" id="KW-0479">Metal-binding</keyword>
<dbReference type="GO" id="GO:0000166">
    <property type="term" value="F:nucleotide binding"/>
    <property type="evidence" value="ECO:0007669"/>
    <property type="project" value="InterPro"/>
</dbReference>
<dbReference type="CDD" id="cd05535">
    <property type="entry name" value="POLBc_epsilon"/>
    <property type="match status" value="1"/>
</dbReference>